<accession>B6GYD5</accession>
<gene>
    <name evidence="1" type="ORF">Pc12g12310</name>
    <name evidence="1" type="ORF">PCH_Pc12g12310</name>
</gene>
<evidence type="ECO:0000313" key="2">
    <source>
        <dbReference type="Proteomes" id="UP000000724"/>
    </source>
</evidence>
<name>B6GYD5_PENRW</name>
<dbReference type="EMBL" id="AM920427">
    <property type="protein sequence ID" value="CAP80858.1"/>
    <property type="molecule type" value="Genomic_DNA"/>
</dbReference>
<keyword evidence="2" id="KW-1185">Reference proteome</keyword>
<dbReference type="AlphaFoldDB" id="B6GYD5"/>
<proteinExistence type="predicted"/>
<dbReference type="VEuPathDB" id="FungiDB:PCH_Pc12g12310"/>
<dbReference type="Proteomes" id="UP000000724">
    <property type="component" value="Contig Pc00c12"/>
</dbReference>
<organism evidence="1 2">
    <name type="scientific">Penicillium rubens (strain ATCC 28089 / DSM 1075 / NRRL 1951 / Wisconsin 54-1255)</name>
    <name type="common">Penicillium chrysogenum</name>
    <dbReference type="NCBI Taxonomy" id="500485"/>
    <lineage>
        <taxon>Eukaryota</taxon>
        <taxon>Fungi</taxon>
        <taxon>Dikarya</taxon>
        <taxon>Ascomycota</taxon>
        <taxon>Pezizomycotina</taxon>
        <taxon>Eurotiomycetes</taxon>
        <taxon>Eurotiomycetidae</taxon>
        <taxon>Eurotiales</taxon>
        <taxon>Aspergillaceae</taxon>
        <taxon>Penicillium</taxon>
        <taxon>Penicillium chrysogenum species complex</taxon>
    </lineage>
</organism>
<reference evidence="1 2" key="1">
    <citation type="journal article" date="2008" name="Nat. Biotechnol.">
        <title>Genome sequencing and analysis of the filamentous fungus Penicillium chrysogenum.</title>
        <authorList>
            <person name="van den Berg M.A."/>
            <person name="Albang R."/>
            <person name="Albermann K."/>
            <person name="Badger J.H."/>
            <person name="Daran J.-M."/>
            <person name="Driessen A.J.M."/>
            <person name="Garcia-Estrada C."/>
            <person name="Fedorova N.D."/>
            <person name="Harris D.M."/>
            <person name="Heijne W.H.M."/>
            <person name="Joardar V.S."/>
            <person name="Kiel J.A.K.W."/>
            <person name="Kovalchuk A."/>
            <person name="Martin J.F."/>
            <person name="Nierman W.C."/>
            <person name="Nijland J.G."/>
            <person name="Pronk J.T."/>
            <person name="Roubos J.A."/>
            <person name="van der Klei I.J."/>
            <person name="van Peij N.N.M.E."/>
            <person name="Veenhuis M."/>
            <person name="von Doehren H."/>
            <person name="Wagner C."/>
            <person name="Wortman J.R."/>
            <person name="Bovenberg R.A.L."/>
        </authorList>
    </citation>
    <scope>NUCLEOTIDE SEQUENCE [LARGE SCALE GENOMIC DNA]</scope>
    <source>
        <strain evidence="2">ATCC 28089 / DSM 1075 / NRRL 1951 / Wisconsin 54-1255</strain>
    </source>
</reference>
<sequence length="175" mass="19723">MALAANSNNVTGRWYSRSADRLKLSICRIRTVHMYSAQTRIGNQSGYRVSRLSDSLSDSAFGDAERLNPKCLSWSFGEFPNVVSRVHAYAFRLKGVFYPKLLHLSDIVAYSLPIHCARPGPFGERLKVPGMKPVTVRRGHFVFRLGCSILKPWSLETAVEPASHWAVMALWIIEQ</sequence>
<dbReference type="HOGENOM" id="CLU_1533080_0_0_1"/>
<protein>
    <submittedName>
        <fullName evidence="1">Uncharacterized protein</fullName>
    </submittedName>
</protein>
<evidence type="ECO:0000313" key="1">
    <source>
        <dbReference type="EMBL" id="CAP80858.1"/>
    </source>
</evidence>